<keyword evidence="4" id="KW-0812">Transmembrane</keyword>
<feature type="region of interest" description="Disordered" evidence="3">
    <location>
        <begin position="820"/>
        <end position="920"/>
    </location>
</feature>
<dbReference type="PANTHER" id="PTHR15332:SF175">
    <property type="entry name" value="PROPROTEIN CONVERTASE SUBTILISIN_KEXIN TYPE 5-LIKE"/>
    <property type="match status" value="1"/>
</dbReference>
<sequence>MIFSTLCAIVPIVLFGNSAGEHLSLGLSSLVLTGLIAAQSSSLSVVCVAGQCVQGYSNTTLGATLNAPNAPSSLHLLPGTYTTASNPQLLHTVLTSSGASLTPFPGFENASQTFKSSNLPLELDMSPGLTVFGDIRYSGQGTYSGFSDTPPSPSNNDGGDQPTQISASSFALSSNVYAVVGGLGSGGDQVVFWDSVPDVTQLPFSSSSGPGSSSSSAALLNLFDISSTTCSSACSSNGICSPTNNTCICAPGFTGTSCETCASGFFGPKCQACPSDCDQCDEGIQGTGRCLNKTITGRPESCGCVNGQCGSNGQCTCNAGWADGTDGTKCSKCQPGFYLTSAGDCRVCQTGCLQCADVTGSCTQCSPGLSPNAGDNTSCVPKPPSTGQKCADGSFNNGTSCSLCSTSCKSCTGPTSNDCIQCNGAYIFNGTCVGNNADGSCESTTGMIANNVNGKCDACPSKCTSCKIPGFTPASTVDQVQCTGCLPGSVLSQGKCVDSCPAGTFLSPQDNLNCIPCDSSCGTCADSATFCLTCSTPSQLAFGGKCVSSCPSNTFTSNSSCTTCHGDCASCSGPQFSQCTSCPPTRPVLSNGRCLSTCAKGEYFDKSSGKCRSCDGSCATCSSSGAANCLSCPDGEVLRQGKCVQSDGGCETLQGLGVCLTDLVVKPQANSTTGSGAPIPSITGISDPTKSTTKVENKLAWWQILLMALGGVFCGFIVIVLWRRHARKKRLQRTRNWATERGVLGGKGGTWWRRMFSRKQRNGYNTRTEKEKGLPRYRDDVISEHPESTVDGFIDAYADERLSWEYRSSVASRSLFSEITGERRKAPEPRVPVREQSMSVKSLRTTRSIARSRKTSGEKKSVEVETEAEKYARSVREKPATSQVGEHPGAAPFLATEPFWVQSTSTGSNGDSKSRNPFRR</sequence>
<dbReference type="Pfam" id="PF23106">
    <property type="entry name" value="EGF_Teneurin"/>
    <property type="match status" value="1"/>
</dbReference>
<evidence type="ECO:0000313" key="7">
    <source>
        <dbReference type="EMBL" id="KAF9453697.1"/>
    </source>
</evidence>
<accession>A0A9P6C6J2</accession>
<dbReference type="InterPro" id="IPR006212">
    <property type="entry name" value="Furin_repeat"/>
</dbReference>
<dbReference type="PROSITE" id="PS50026">
    <property type="entry name" value="EGF_3"/>
    <property type="match status" value="1"/>
</dbReference>
<feature type="signal peptide" evidence="5">
    <location>
        <begin position="1"/>
        <end position="20"/>
    </location>
</feature>
<evidence type="ECO:0000256" key="4">
    <source>
        <dbReference type="SAM" id="Phobius"/>
    </source>
</evidence>
<dbReference type="SMART" id="SM00181">
    <property type="entry name" value="EGF"/>
    <property type="match status" value="5"/>
</dbReference>
<feature type="compositionally biased region" description="Basic and acidic residues" evidence="3">
    <location>
        <begin position="820"/>
        <end position="833"/>
    </location>
</feature>
<name>A0A9P6C6J2_9AGAR</name>
<dbReference type="EMBL" id="MU151059">
    <property type="protein sequence ID" value="KAF9453697.1"/>
    <property type="molecule type" value="Genomic_DNA"/>
</dbReference>
<evidence type="ECO:0000259" key="6">
    <source>
        <dbReference type="PROSITE" id="PS50026"/>
    </source>
</evidence>
<reference evidence="7" key="1">
    <citation type="submission" date="2020-11" db="EMBL/GenBank/DDBJ databases">
        <authorList>
            <consortium name="DOE Joint Genome Institute"/>
            <person name="Ahrendt S."/>
            <person name="Riley R."/>
            <person name="Andreopoulos W."/>
            <person name="Labutti K."/>
            <person name="Pangilinan J."/>
            <person name="Ruiz-Duenas F.J."/>
            <person name="Barrasa J.M."/>
            <person name="Sanchez-Garcia M."/>
            <person name="Camarero S."/>
            <person name="Miyauchi S."/>
            <person name="Serrano A."/>
            <person name="Linde D."/>
            <person name="Babiker R."/>
            <person name="Drula E."/>
            <person name="Ayuso-Fernandez I."/>
            <person name="Pacheco R."/>
            <person name="Padilla G."/>
            <person name="Ferreira P."/>
            <person name="Barriuso J."/>
            <person name="Kellner H."/>
            <person name="Castanera R."/>
            <person name="Alfaro M."/>
            <person name="Ramirez L."/>
            <person name="Pisabarro A.G."/>
            <person name="Kuo A."/>
            <person name="Tritt A."/>
            <person name="Lipzen A."/>
            <person name="He G."/>
            <person name="Yan M."/>
            <person name="Ng V."/>
            <person name="Cullen D."/>
            <person name="Martin F."/>
            <person name="Rosso M.-N."/>
            <person name="Henrissat B."/>
            <person name="Hibbett D."/>
            <person name="Martinez A.T."/>
            <person name="Grigoriev I.V."/>
        </authorList>
    </citation>
    <scope>NUCLEOTIDE SEQUENCE</scope>
    <source>
        <strain evidence="7">MF-IS2</strain>
    </source>
</reference>
<dbReference type="PROSITE" id="PS00022">
    <property type="entry name" value="EGF_1"/>
    <property type="match status" value="1"/>
</dbReference>
<proteinExistence type="predicted"/>
<protein>
    <recommendedName>
        <fullName evidence="6">EGF-like domain-containing protein</fullName>
    </recommendedName>
</protein>
<feature type="compositionally biased region" description="Polar residues" evidence="3">
    <location>
        <begin position="901"/>
        <end position="911"/>
    </location>
</feature>
<comment type="caution">
    <text evidence="7">The sequence shown here is derived from an EMBL/GenBank/DDBJ whole genome shotgun (WGS) entry which is preliminary data.</text>
</comment>
<evidence type="ECO:0000313" key="8">
    <source>
        <dbReference type="Proteomes" id="UP000807342"/>
    </source>
</evidence>
<feature type="disulfide bond" evidence="2">
    <location>
        <begin position="249"/>
        <end position="258"/>
    </location>
</feature>
<evidence type="ECO:0000256" key="2">
    <source>
        <dbReference type="PROSITE-ProRule" id="PRU00076"/>
    </source>
</evidence>
<dbReference type="CDD" id="cd00055">
    <property type="entry name" value="EGF_Lam"/>
    <property type="match status" value="1"/>
</dbReference>
<dbReference type="PANTHER" id="PTHR15332">
    <property type="entry name" value="PROPROTEIN CONVERTASE SUBTILISIN_KEXIN TYPE 5-LIKE"/>
    <property type="match status" value="1"/>
</dbReference>
<dbReference type="OrthoDB" id="18487at2759"/>
<dbReference type="InterPro" id="IPR000742">
    <property type="entry name" value="EGF"/>
</dbReference>
<feature type="disulfide bond" evidence="2">
    <location>
        <begin position="230"/>
        <end position="240"/>
    </location>
</feature>
<dbReference type="Proteomes" id="UP000807342">
    <property type="component" value="Unassembled WGS sequence"/>
</dbReference>
<dbReference type="InterPro" id="IPR009030">
    <property type="entry name" value="Growth_fac_rcpt_cys_sf"/>
</dbReference>
<comment type="caution">
    <text evidence="2">Lacks conserved residue(s) required for the propagation of feature annotation.</text>
</comment>
<dbReference type="SMART" id="SM00261">
    <property type="entry name" value="FU"/>
    <property type="match status" value="6"/>
</dbReference>
<feature type="domain" description="EGF-like" evidence="6">
    <location>
        <begin position="226"/>
        <end position="259"/>
    </location>
</feature>
<dbReference type="InterPro" id="IPR002049">
    <property type="entry name" value="LE_dom"/>
</dbReference>
<evidence type="ECO:0000256" key="1">
    <source>
        <dbReference type="ARBA" id="ARBA00022536"/>
    </source>
</evidence>
<dbReference type="SUPFAM" id="SSF57184">
    <property type="entry name" value="Growth factor receptor domain"/>
    <property type="match status" value="3"/>
</dbReference>
<dbReference type="AlphaFoldDB" id="A0A9P6C6J2"/>
<keyword evidence="8" id="KW-1185">Reference proteome</keyword>
<feature type="compositionally biased region" description="Polar residues" evidence="3">
    <location>
        <begin position="836"/>
        <end position="849"/>
    </location>
</feature>
<dbReference type="SMART" id="SM00180">
    <property type="entry name" value="EGF_Lam"/>
    <property type="match status" value="2"/>
</dbReference>
<keyword evidence="4" id="KW-0472">Membrane</keyword>
<dbReference type="Gene3D" id="2.10.220.10">
    <property type="entry name" value="Hormone Receptor, Insulin-like Growth Factor Receptor 1, Chain A, domain 2"/>
    <property type="match status" value="4"/>
</dbReference>
<evidence type="ECO:0000256" key="5">
    <source>
        <dbReference type="SAM" id="SignalP"/>
    </source>
</evidence>
<gene>
    <name evidence="7" type="ORF">P691DRAFT_855337</name>
</gene>
<keyword evidence="4" id="KW-1133">Transmembrane helix</keyword>
<feature type="region of interest" description="Disordered" evidence="3">
    <location>
        <begin position="143"/>
        <end position="165"/>
    </location>
</feature>
<feature type="chain" id="PRO_5040348430" description="EGF-like domain-containing protein" evidence="5">
    <location>
        <begin position="21"/>
        <end position="920"/>
    </location>
</feature>
<dbReference type="CDD" id="cd00064">
    <property type="entry name" value="FU"/>
    <property type="match status" value="4"/>
</dbReference>
<feature type="transmembrane region" description="Helical" evidence="4">
    <location>
        <begin position="700"/>
        <end position="722"/>
    </location>
</feature>
<organism evidence="7 8">
    <name type="scientific">Macrolepiota fuliginosa MF-IS2</name>
    <dbReference type="NCBI Taxonomy" id="1400762"/>
    <lineage>
        <taxon>Eukaryota</taxon>
        <taxon>Fungi</taxon>
        <taxon>Dikarya</taxon>
        <taxon>Basidiomycota</taxon>
        <taxon>Agaricomycotina</taxon>
        <taxon>Agaricomycetes</taxon>
        <taxon>Agaricomycetidae</taxon>
        <taxon>Agaricales</taxon>
        <taxon>Agaricineae</taxon>
        <taxon>Agaricaceae</taxon>
        <taxon>Macrolepiota</taxon>
    </lineage>
</organism>
<feature type="compositionally biased region" description="Basic and acidic residues" evidence="3">
    <location>
        <begin position="855"/>
        <end position="879"/>
    </location>
</feature>
<keyword evidence="1 2" id="KW-0245">EGF-like domain</keyword>
<keyword evidence="5" id="KW-0732">Signal</keyword>
<keyword evidence="2" id="KW-1015">Disulfide bond</keyword>
<evidence type="ECO:0000256" key="3">
    <source>
        <dbReference type="SAM" id="MobiDB-lite"/>
    </source>
</evidence>
<dbReference type="PROSITE" id="PS01248">
    <property type="entry name" value="EGF_LAM_1"/>
    <property type="match status" value="1"/>
</dbReference>